<dbReference type="AlphaFoldDB" id="A0A2J6TFY6"/>
<evidence type="ECO:0000313" key="1">
    <source>
        <dbReference type="EMBL" id="PMD61929.1"/>
    </source>
</evidence>
<accession>A0A2J6TFY6</accession>
<name>A0A2J6TFY6_9HELO</name>
<sequence>MLVLDARRCLRCCCCCCCCCCCDLWSHDSFLDRGAYLITNSHPATSNRPQADVLTAGRPITAAPQASSPAGRHGSEAFRVVLGQHVTSDGRRRQLDAGAWQPSTEKAPEACQALELDRVMLRIPDRRRDGMQEICVIVGTRMPQL</sequence>
<reference evidence="1 2" key="1">
    <citation type="submission" date="2016-04" db="EMBL/GenBank/DDBJ databases">
        <title>A degradative enzymes factory behind the ericoid mycorrhizal symbiosis.</title>
        <authorList>
            <consortium name="DOE Joint Genome Institute"/>
            <person name="Martino E."/>
            <person name="Morin E."/>
            <person name="Grelet G."/>
            <person name="Kuo A."/>
            <person name="Kohler A."/>
            <person name="Daghino S."/>
            <person name="Barry K."/>
            <person name="Choi C."/>
            <person name="Cichocki N."/>
            <person name="Clum A."/>
            <person name="Copeland A."/>
            <person name="Hainaut M."/>
            <person name="Haridas S."/>
            <person name="Labutti K."/>
            <person name="Lindquist E."/>
            <person name="Lipzen A."/>
            <person name="Khouja H.-R."/>
            <person name="Murat C."/>
            <person name="Ohm R."/>
            <person name="Olson A."/>
            <person name="Spatafora J."/>
            <person name="Veneault-Fourrey C."/>
            <person name="Henrissat B."/>
            <person name="Grigoriev I."/>
            <person name="Martin F."/>
            <person name="Perotto S."/>
        </authorList>
    </citation>
    <scope>NUCLEOTIDE SEQUENCE [LARGE SCALE GENOMIC DNA]</scope>
    <source>
        <strain evidence="1 2">E</strain>
    </source>
</reference>
<dbReference type="RefSeq" id="XP_024738833.1">
    <property type="nucleotide sequence ID" value="XM_024879886.1"/>
</dbReference>
<evidence type="ECO:0000313" key="2">
    <source>
        <dbReference type="Proteomes" id="UP000235371"/>
    </source>
</evidence>
<dbReference type="InParanoid" id="A0A2J6TFY6"/>
<dbReference type="GeneID" id="36587963"/>
<proteinExistence type="predicted"/>
<gene>
    <name evidence="1" type="ORF">K444DRAFT_611145</name>
</gene>
<dbReference type="Proteomes" id="UP000235371">
    <property type="component" value="Unassembled WGS sequence"/>
</dbReference>
<dbReference type="EMBL" id="KZ613785">
    <property type="protein sequence ID" value="PMD61929.1"/>
    <property type="molecule type" value="Genomic_DNA"/>
</dbReference>
<keyword evidence="2" id="KW-1185">Reference proteome</keyword>
<protein>
    <submittedName>
        <fullName evidence="1">Uncharacterized protein</fullName>
    </submittedName>
</protein>
<organism evidence="1 2">
    <name type="scientific">Hyaloscypha bicolor E</name>
    <dbReference type="NCBI Taxonomy" id="1095630"/>
    <lineage>
        <taxon>Eukaryota</taxon>
        <taxon>Fungi</taxon>
        <taxon>Dikarya</taxon>
        <taxon>Ascomycota</taxon>
        <taxon>Pezizomycotina</taxon>
        <taxon>Leotiomycetes</taxon>
        <taxon>Helotiales</taxon>
        <taxon>Hyaloscyphaceae</taxon>
        <taxon>Hyaloscypha</taxon>
        <taxon>Hyaloscypha bicolor</taxon>
    </lineage>
</organism>